<sequence length="404" mass="45869">MPNNHDNLLKDLEVVRNISFVPSMLEIICDLTGMGFAAVARVTDTKWLACSVRDKVQFGLKEGEELQLETTLCNEIRDHRQPVIINNVAECSEYKNHHTPRIYGLQSYISFPIILSDGTFFGTLCAIDSKPAQVNTKKIIDTFSMFTELLTFHIQSQNLLQQSYLANTDLVQQNKVLTSANTDLDNIVHTASHDLKSPINNIESLVDILDQTILEEPLNRELTQDIIRLMRSSLKNFRQTLTDLTTIIEADHSLKVIEKEEINFLELVERVKQDLHSLILESQAKIQVTGCEKLLLHFPRKIFKSILYNLVSNAIKYRAPERQPEILINLEQVDEKISLLVIDNGSGIPANQQDSIFMLFKRLHTHVEGSGLGLYIVKKMVNTLGGQIKVESVLNQGTTFRITF</sequence>
<dbReference type="Gene3D" id="3.30.565.10">
    <property type="entry name" value="Histidine kinase-like ATPase, C-terminal domain"/>
    <property type="match status" value="1"/>
</dbReference>
<keyword evidence="8" id="KW-1185">Reference proteome</keyword>
<comment type="catalytic activity">
    <reaction evidence="1">
        <text>ATP + protein L-histidine = ADP + protein N-phospho-L-histidine.</text>
        <dbReference type="EC" id="2.7.13.3"/>
    </reaction>
</comment>
<dbReference type="GO" id="GO:0000155">
    <property type="term" value="F:phosphorelay sensor kinase activity"/>
    <property type="evidence" value="ECO:0007669"/>
    <property type="project" value="InterPro"/>
</dbReference>
<dbReference type="Pfam" id="PF01590">
    <property type="entry name" value="GAF"/>
    <property type="match status" value="1"/>
</dbReference>
<protein>
    <recommendedName>
        <fullName evidence="2">histidine kinase</fullName>
        <ecNumber evidence="2">2.7.13.3</ecNumber>
    </recommendedName>
</protein>
<accession>A0A7G7G516</accession>
<reference evidence="7 8" key="1">
    <citation type="journal article" date="2018" name="Int. J. Syst. Evol. Microbiol.">
        <title>Adhaeribacter swui sp. nov., isolated from wet mud.</title>
        <authorList>
            <person name="Kim D.U."/>
            <person name="Kim K.W."/>
            <person name="Kang M.S."/>
            <person name="Kim J.Y."/>
            <person name="Jang J.H."/>
            <person name="Kim M.K."/>
        </authorList>
    </citation>
    <scope>NUCLEOTIDE SEQUENCE [LARGE SCALE GENOMIC DNA]</scope>
    <source>
        <strain evidence="7 8">KCTC 52873</strain>
    </source>
</reference>
<keyword evidence="4" id="KW-0808">Transferase</keyword>
<dbReference type="Gene3D" id="1.10.287.130">
    <property type="match status" value="1"/>
</dbReference>
<dbReference type="Gene3D" id="3.30.450.40">
    <property type="match status" value="1"/>
</dbReference>
<dbReference type="AlphaFoldDB" id="A0A7G7G516"/>
<dbReference type="Pfam" id="PF02518">
    <property type="entry name" value="HATPase_c"/>
    <property type="match status" value="1"/>
</dbReference>
<dbReference type="KEGG" id="aswu:HUW51_05705"/>
<dbReference type="SUPFAM" id="SSF47384">
    <property type="entry name" value="Homodimeric domain of signal transducing histidine kinase"/>
    <property type="match status" value="1"/>
</dbReference>
<dbReference type="SMART" id="SM00065">
    <property type="entry name" value="GAF"/>
    <property type="match status" value="1"/>
</dbReference>
<evidence type="ECO:0000256" key="3">
    <source>
        <dbReference type="ARBA" id="ARBA00022553"/>
    </source>
</evidence>
<keyword evidence="3" id="KW-0597">Phosphoprotein</keyword>
<dbReference type="EMBL" id="CP055156">
    <property type="protein sequence ID" value="QNF32250.1"/>
    <property type="molecule type" value="Genomic_DNA"/>
</dbReference>
<dbReference type="EC" id="2.7.13.3" evidence="2"/>
<dbReference type="PANTHER" id="PTHR43304:SF1">
    <property type="entry name" value="PAC DOMAIN-CONTAINING PROTEIN"/>
    <property type="match status" value="1"/>
</dbReference>
<dbReference type="InterPro" id="IPR004358">
    <property type="entry name" value="Sig_transdc_His_kin-like_C"/>
</dbReference>
<dbReference type="InterPro" id="IPR036097">
    <property type="entry name" value="HisK_dim/P_sf"/>
</dbReference>
<dbReference type="CDD" id="cd00075">
    <property type="entry name" value="HATPase"/>
    <property type="match status" value="1"/>
</dbReference>
<keyword evidence="5 7" id="KW-0418">Kinase</keyword>
<dbReference type="PANTHER" id="PTHR43304">
    <property type="entry name" value="PHYTOCHROME-LIKE PROTEIN CPH1"/>
    <property type="match status" value="1"/>
</dbReference>
<dbReference type="InterPro" id="IPR036890">
    <property type="entry name" value="HATPase_C_sf"/>
</dbReference>
<dbReference type="InterPro" id="IPR003661">
    <property type="entry name" value="HisK_dim/P_dom"/>
</dbReference>
<dbReference type="PROSITE" id="PS50109">
    <property type="entry name" value="HIS_KIN"/>
    <property type="match status" value="1"/>
</dbReference>
<evidence type="ECO:0000256" key="5">
    <source>
        <dbReference type="ARBA" id="ARBA00022777"/>
    </source>
</evidence>
<evidence type="ECO:0000256" key="2">
    <source>
        <dbReference type="ARBA" id="ARBA00012438"/>
    </source>
</evidence>
<dbReference type="InterPro" id="IPR003594">
    <property type="entry name" value="HATPase_dom"/>
</dbReference>
<dbReference type="InterPro" id="IPR003018">
    <property type="entry name" value="GAF"/>
</dbReference>
<dbReference type="SMART" id="SM00387">
    <property type="entry name" value="HATPase_c"/>
    <property type="match status" value="1"/>
</dbReference>
<dbReference type="InterPro" id="IPR005467">
    <property type="entry name" value="His_kinase_dom"/>
</dbReference>
<dbReference type="Proteomes" id="UP000515237">
    <property type="component" value="Chromosome"/>
</dbReference>
<dbReference type="SUPFAM" id="SSF55781">
    <property type="entry name" value="GAF domain-like"/>
    <property type="match status" value="1"/>
</dbReference>
<dbReference type="SUPFAM" id="SSF55874">
    <property type="entry name" value="ATPase domain of HSP90 chaperone/DNA topoisomerase II/histidine kinase"/>
    <property type="match status" value="1"/>
</dbReference>
<dbReference type="CDD" id="cd00082">
    <property type="entry name" value="HisKA"/>
    <property type="match status" value="1"/>
</dbReference>
<evidence type="ECO:0000313" key="7">
    <source>
        <dbReference type="EMBL" id="QNF32250.1"/>
    </source>
</evidence>
<organism evidence="7 8">
    <name type="scientific">Adhaeribacter swui</name>
    <dbReference type="NCBI Taxonomy" id="2086471"/>
    <lineage>
        <taxon>Bacteria</taxon>
        <taxon>Pseudomonadati</taxon>
        <taxon>Bacteroidota</taxon>
        <taxon>Cytophagia</taxon>
        <taxon>Cytophagales</taxon>
        <taxon>Hymenobacteraceae</taxon>
        <taxon>Adhaeribacter</taxon>
    </lineage>
</organism>
<proteinExistence type="predicted"/>
<feature type="domain" description="Histidine kinase" evidence="6">
    <location>
        <begin position="190"/>
        <end position="404"/>
    </location>
</feature>
<evidence type="ECO:0000256" key="4">
    <source>
        <dbReference type="ARBA" id="ARBA00022679"/>
    </source>
</evidence>
<gene>
    <name evidence="7" type="ORF">HUW51_05705</name>
</gene>
<name>A0A7G7G516_9BACT</name>
<evidence type="ECO:0000256" key="1">
    <source>
        <dbReference type="ARBA" id="ARBA00000085"/>
    </source>
</evidence>
<evidence type="ECO:0000259" key="6">
    <source>
        <dbReference type="PROSITE" id="PS50109"/>
    </source>
</evidence>
<dbReference type="PRINTS" id="PR00344">
    <property type="entry name" value="BCTRLSENSOR"/>
</dbReference>
<evidence type="ECO:0000313" key="8">
    <source>
        <dbReference type="Proteomes" id="UP000515237"/>
    </source>
</evidence>
<dbReference type="InterPro" id="IPR052162">
    <property type="entry name" value="Sensor_kinase/Photoreceptor"/>
</dbReference>
<dbReference type="RefSeq" id="WP_185273030.1">
    <property type="nucleotide sequence ID" value="NZ_CP055156.1"/>
</dbReference>
<dbReference type="InterPro" id="IPR029016">
    <property type="entry name" value="GAF-like_dom_sf"/>
</dbReference>